<dbReference type="GO" id="GO:0003723">
    <property type="term" value="F:RNA binding"/>
    <property type="evidence" value="ECO:0007669"/>
    <property type="project" value="UniProtKB-KW"/>
</dbReference>
<keyword evidence="9" id="KW-0732">Signal</keyword>
<dbReference type="SUPFAM" id="SSF50182">
    <property type="entry name" value="Sm-like ribonucleoproteins"/>
    <property type="match status" value="1"/>
</dbReference>
<evidence type="ECO:0000256" key="4">
    <source>
        <dbReference type="ARBA" id="ARBA00022728"/>
    </source>
</evidence>
<evidence type="ECO:0000256" key="6">
    <source>
        <dbReference type="ARBA" id="ARBA00023187"/>
    </source>
</evidence>
<dbReference type="GeneID" id="5893109"/>
<dbReference type="GO" id="GO:0071013">
    <property type="term" value="C:catalytic step 2 spliceosome"/>
    <property type="evidence" value="ECO:0000318"/>
    <property type="project" value="GO_Central"/>
</dbReference>
<keyword evidence="6" id="KW-0508">mRNA splicing</keyword>
<evidence type="ECO:0000256" key="2">
    <source>
        <dbReference type="ARBA" id="ARBA00006850"/>
    </source>
</evidence>
<dbReference type="InParanoid" id="A9V574"/>
<dbReference type="GO" id="GO:0005688">
    <property type="term" value="C:U6 snRNP"/>
    <property type="evidence" value="ECO:0000318"/>
    <property type="project" value="GO_Central"/>
</dbReference>
<dbReference type="PROSITE" id="PS52002">
    <property type="entry name" value="SM"/>
    <property type="match status" value="1"/>
</dbReference>
<dbReference type="PANTHER" id="PTHR10553:SF5">
    <property type="entry name" value="U6 SNRNA-ASSOCIATED SM-LIKE PROTEIN LSM7"/>
    <property type="match status" value="1"/>
</dbReference>
<dbReference type="GO" id="GO:0000398">
    <property type="term" value="P:mRNA splicing, via spliceosome"/>
    <property type="evidence" value="ECO:0007669"/>
    <property type="project" value="InterPro"/>
</dbReference>
<dbReference type="InterPro" id="IPR047575">
    <property type="entry name" value="Sm"/>
</dbReference>
<dbReference type="PANTHER" id="PTHR10553">
    <property type="entry name" value="SMALL NUCLEAR RIBONUCLEOPROTEIN"/>
    <property type="match status" value="1"/>
</dbReference>
<organism evidence="11 12">
    <name type="scientific">Monosiga brevicollis</name>
    <name type="common">Choanoflagellate</name>
    <dbReference type="NCBI Taxonomy" id="81824"/>
    <lineage>
        <taxon>Eukaryota</taxon>
        <taxon>Choanoflagellata</taxon>
        <taxon>Craspedida</taxon>
        <taxon>Salpingoecidae</taxon>
        <taxon>Monosiga</taxon>
    </lineage>
</organism>
<dbReference type="Proteomes" id="UP000001357">
    <property type="component" value="Unassembled WGS sequence"/>
</dbReference>
<dbReference type="GO" id="GO:0071004">
    <property type="term" value="C:U2-type prespliceosome"/>
    <property type="evidence" value="ECO:0000318"/>
    <property type="project" value="GO_Central"/>
</dbReference>
<name>A9V574_MONBE</name>
<dbReference type="eggNOG" id="KOG1781">
    <property type="taxonomic scope" value="Eukaryota"/>
</dbReference>
<sequence>MLLLLFLLLLLLLLLLLQLLLPQSDYKGEKKKRENIIELDRFTDKRIRVKFAGGREVTGILKGHDQLLNMVLDDAQEYLRDATDPTRLTDETRTLGLIVCRSSSIVVISPEDGMEEIANPFLAMEA</sequence>
<reference evidence="11 12" key="1">
    <citation type="journal article" date="2008" name="Nature">
        <title>The genome of the choanoflagellate Monosiga brevicollis and the origin of metazoans.</title>
        <authorList>
            <consortium name="JGI Sequencing"/>
            <person name="King N."/>
            <person name="Westbrook M.J."/>
            <person name="Young S.L."/>
            <person name="Kuo A."/>
            <person name="Abedin M."/>
            <person name="Chapman J."/>
            <person name="Fairclough S."/>
            <person name="Hellsten U."/>
            <person name="Isogai Y."/>
            <person name="Letunic I."/>
            <person name="Marr M."/>
            <person name="Pincus D."/>
            <person name="Putnam N."/>
            <person name="Rokas A."/>
            <person name="Wright K.J."/>
            <person name="Zuzow R."/>
            <person name="Dirks W."/>
            <person name="Good M."/>
            <person name="Goodstein D."/>
            <person name="Lemons D."/>
            <person name="Li W."/>
            <person name="Lyons J.B."/>
            <person name="Morris A."/>
            <person name="Nichols S."/>
            <person name="Richter D.J."/>
            <person name="Salamov A."/>
            <person name="Bork P."/>
            <person name="Lim W.A."/>
            <person name="Manning G."/>
            <person name="Miller W.T."/>
            <person name="McGinnis W."/>
            <person name="Shapiro H."/>
            <person name="Tjian R."/>
            <person name="Grigoriev I.V."/>
            <person name="Rokhsar D."/>
        </authorList>
    </citation>
    <scope>NUCLEOTIDE SEQUENCE [LARGE SCALE GENOMIC DNA]</scope>
    <source>
        <strain evidence="12">MX1 / ATCC 50154</strain>
    </source>
</reference>
<accession>A9V574</accession>
<comment type="subcellular location">
    <subcellularLocation>
        <location evidence="1">Nucleus</location>
    </subcellularLocation>
</comment>
<keyword evidence="12" id="KW-1185">Reference proteome</keyword>
<dbReference type="GO" id="GO:0097526">
    <property type="term" value="C:spliceosomal tri-snRNP complex"/>
    <property type="evidence" value="ECO:0000318"/>
    <property type="project" value="GO_Central"/>
</dbReference>
<feature type="domain" description="Sm" evidence="10">
    <location>
        <begin position="34"/>
        <end position="114"/>
    </location>
</feature>
<dbReference type="Gene3D" id="2.30.30.100">
    <property type="match status" value="1"/>
</dbReference>
<evidence type="ECO:0000256" key="5">
    <source>
        <dbReference type="ARBA" id="ARBA00022884"/>
    </source>
</evidence>
<dbReference type="SMART" id="SM00651">
    <property type="entry name" value="Sm"/>
    <property type="match status" value="1"/>
</dbReference>
<evidence type="ECO:0000256" key="8">
    <source>
        <dbReference type="ARBA" id="ARBA00023274"/>
    </source>
</evidence>
<dbReference type="STRING" id="81824.A9V574"/>
<feature type="signal peptide" evidence="9">
    <location>
        <begin position="1"/>
        <end position="22"/>
    </location>
</feature>
<dbReference type="CDD" id="cd01729">
    <property type="entry name" value="LSm7"/>
    <property type="match status" value="1"/>
</dbReference>
<evidence type="ECO:0000313" key="12">
    <source>
        <dbReference type="Proteomes" id="UP000001357"/>
    </source>
</evidence>
<evidence type="ECO:0000256" key="7">
    <source>
        <dbReference type="ARBA" id="ARBA00023242"/>
    </source>
</evidence>
<protein>
    <recommendedName>
        <fullName evidence="10">Sm domain-containing protein</fullName>
    </recommendedName>
</protein>
<dbReference type="RefSeq" id="XP_001747838.1">
    <property type="nucleotide sequence ID" value="XM_001747786.1"/>
</dbReference>
<keyword evidence="8" id="KW-0687">Ribonucleoprotein</keyword>
<feature type="chain" id="PRO_5002742692" description="Sm domain-containing protein" evidence="9">
    <location>
        <begin position="23"/>
        <end position="126"/>
    </location>
</feature>
<keyword evidence="3" id="KW-0507">mRNA processing</keyword>
<keyword evidence="5" id="KW-0694">RNA-binding</keyword>
<dbReference type="GO" id="GO:0000956">
    <property type="term" value="P:nuclear-transcribed mRNA catabolic process"/>
    <property type="evidence" value="ECO:0007669"/>
    <property type="project" value="InterPro"/>
</dbReference>
<evidence type="ECO:0000256" key="1">
    <source>
        <dbReference type="ARBA" id="ARBA00004123"/>
    </source>
</evidence>
<dbReference type="KEGG" id="mbr:MONBRDRAFT_38016"/>
<dbReference type="InterPro" id="IPR010920">
    <property type="entry name" value="LSM_dom_sf"/>
</dbReference>
<dbReference type="GO" id="GO:1990726">
    <property type="term" value="C:Lsm1-7-Pat1 complex"/>
    <property type="evidence" value="ECO:0000318"/>
    <property type="project" value="GO_Central"/>
</dbReference>
<dbReference type="EMBL" id="CH991560">
    <property type="protein sequence ID" value="EDQ87225.1"/>
    <property type="molecule type" value="Genomic_DNA"/>
</dbReference>
<proteinExistence type="inferred from homology"/>
<evidence type="ECO:0000313" key="11">
    <source>
        <dbReference type="EMBL" id="EDQ87225.1"/>
    </source>
</evidence>
<evidence type="ECO:0000256" key="3">
    <source>
        <dbReference type="ARBA" id="ARBA00022664"/>
    </source>
</evidence>
<comment type="similarity">
    <text evidence="2">Belongs to the snRNP Sm proteins family.</text>
</comment>
<keyword evidence="4" id="KW-0747">Spliceosome</keyword>
<dbReference type="Pfam" id="PF01423">
    <property type="entry name" value="LSM"/>
    <property type="match status" value="1"/>
</dbReference>
<dbReference type="InterPro" id="IPR017132">
    <property type="entry name" value="Lsm7"/>
</dbReference>
<dbReference type="InterPro" id="IPR044641">
    <property type="entry name" value="Lsm7/SmG-like"/>
</dbReference>
<keyword evidence="7" id="KW-0539">Nucleus</keyword>
<evidence type="ECO:0000259" key="10">
    <source>
        <dbReference type="PROSITE" id="PS52002"/>
    </source>
</evidence>
<evidence type="ECO:0000256" key="9">
    <source>
        <dbReference type="SAM" id="SignalP"/>
    </source>
</evidence>
<dbReference type="OMA" id="PFVQQEE"/>
<dbReference type="FunCoup" id="A9V574">
    <property type="interactions" value="1012"/>
</dbReference>
<dbReference type="GO" id="GO:0005689">
    <property type="term" value="C:U12-type spliceosomal complex"/>
    <property type="evidence" value="ECO:0000318"/>
    <property type="project" value="GO_Central"/>
</dbReference>
<dbReference type="InterPro" id="IPR001163">
    <property type="entry name" value="Sm_dom_euk/arc"/>
</dbReference>
<dbReference type="AlphaFoldDB" id="A9V574"/>
<gene>
    <name evidence="11" type="ORF">MONBRDRAFT_38016</name>
</gene>